<sequence>MEKYHSKALYSLSNKGNRDRTSNSQKCLDLSTRCTKIFDKQESQILVEWVGKVCSKKTFLRKLS</sequence>
<proteinExistence type="predicted"/>
<dbReference type="AlphaFoldDB" id="A0A0C1CCQ6"/>
<name>A0A0C1CCQ6_9BACT</name>
<evidence type="ECO:0000256" key="1">
    <source>
        <dbReference type="SAM" id="MobiDB-lite"/>
    </source>
</evidence>
<dbReference type="Proteomes" id="UP000031307">
    <property type="component" value="Unassembled WGS sequence"/>
</dbReference>
<feature type="region of interest" description="Disordered" evidence="1">
    <location>
        <begin position="1"/>
        <end position="25"/>
    </location>
</feature>
<protein>
    <submittedName>
        <fullName evidence="2">Uncharacterized protein</fullName>
    </submittedName>
</protein>
<dbReference type="EMBL" id="JSAM01000010">
    <property type="protein sequence ID" value="KIA78645.1"/>
    <property type="molecule type" value="Genomic_DNA"/>
</dbReference>
<gene>
    <name evidence="2" type="ORF">DB43_DP00020</name>
</gene>
<organism evidence="2 3">
    <name type="scientific">Parachlamydia acanthamoebae</name>
    <dbReference type="NCBI Taxonomy" id="83552"/>
    <lineage>
        <taxon>Bacteria</taxon>
        <taxon>Pseudomonadati</taxon>
        <taxon>Chlamydiota</taxon>
        <taxon>Chlamydiia</taxon>
        <taxon>Parachlamydiales</taxon>
        <taxon>Parachlamydiaceae</taxon>
        <taxon>Parachlamydia</taxon>
    </lineage>
</organism>
<reference evidence="2 3" key="1">
    <citation type="journal article" date="2014" name="Mol. Biol. Evol.">
        <title>Massive expansion of Ubiquitination-related gene families within the Chlamydiae.</title>
        <authorList>
            <person name="Domman D."/>
            <person name="Collingro A."/>
            <person name="Lagkouvardos I."/>
            <person name="Gehre L."/>
            <person name="Weinmaier T."/>
            <person name="Rattei T."/>
            <person name="Subtil A."/>
            <person name="Horn M."/>
        </authorList>
    </citation>
    <scope>NUCLEOTIDE SEQUENCE [LARGE SCALE GENOMIC DNA]</scope>
    <source>
        <strain evidence="2 3">OEW1</strain>
    </source>
</reference>
<dbReference type="PATRIC" id="fig|83552.4.peg.75"/>
<accession>A0A0C1CCQ6</accession>
<evidence type="ECO:0000313" key="3">
    <source>
        <dbReference type="Proteomes" id="UP000031307"/>
    </source>
</evidence>
<evidence type="ECO:0000313" key="2">
    <source>
        <dbReference type="EMBL" id="KIA78645.1"/>
    </source>
</evidence>
<comment type="caution">
    <text evidence="2">The sequence shown here is derived from an EMBL/GenBank/DDBJ whole genome shotgun (WGS) entry which is preliminary data.</text>
</comment>